<sequence length="201" mass="22169">MRSAHGCGDRSFENSGLDMSDGSVERDQDDEWNYRARHETETQRLDRNWAALLQELRVVQTGVQLLTGFLLTLPFQQRFTDLTDFEVIVYLMTVALSVLSTMLLVAPAGFHRVLFRRHALPALVSAAHKLTVCGIATFGAALVGVVLLIFSFVVSPRVGLVAAVVAAGIFCGLSVLAAILRLRNRVDDDPPTSDQRRSDRD</sequence>
<keyword evidence="2" id="KW-0812">Transmembrane</keyword>
<feature type="transmembrane region" description="Helical" evidence="2">
    <location>
        <begin position="87"/>
        <end position="110"/>
    </location>
</feature>
<proteinExistence type="predicted"/>
<dbReference type="HOGENOM" id="CLU_087620_0_1_11"/>
<dbReference type="STRING" id="632772.ROP_02440"/>
<reference evidence="3 4" key="1">
    <citation type="submission" date="2009-03" db="EMBL/GenBank/DDBJ databases">
        <title>Comparison of the complete genome sequences of Rhodococcus erythropolis PR4 and Rhodococcus opacus B4.</title>
        <authorList>
            <person name="Takarada H."/>
            <person name="Sekine M."/>
            <person name="Hosoyama A."/>
            <person name="Yamada R."/>
            <person name="Fujisawa T."/>
            <person name="Omata S."/>
            <person name="Shimizu A."/>
            <person name="Tsukatani N."/>
            <person name="Tanikawa S."/>
            <person name="Fujita N."/>
            <person name="Harayama S."/>
        </authorList>
    </citation>
    <scope>NUCLEOTIDE SEQUENCE [LARGE SCALE GENOMIC DNA]</scope>
    <source>
        <strain evidence="3 4">B4</strain>
    </source>
</reference>
<keyword evidence="2" id="KW-0472">Membrane</keyword>
<evidence type="ECO:0000256" key="2">
    <source>
        <dbReference type="SAM" id="Phobius"/>
    </source>
</evidence>
<protein>
    <submittedName>
        <fullName evidence="3">Hypothetical membrane protein</fullName>
    </submittedName>
</protein>
<name>C1ASP2_RHOOB</name>
<gene>
    <name evidence="3" type="ordered locus">ROP_02440</name>
</gene>
<evidence type="ECO:0000313" key="3">
    <source>
        <dbReference type="EMBL" id="BAH48491.1"/>
    </source>
</evidence>
<keyword evidence="2" id="KW-1133">Transmembrane helix</keyword>
<organism evidence="3 4">
    <name type="scientific">Rhodococcus opacus (strain B4)</name>
    <dbReference type="NCBI Taxonomy" id="632772"/>
    <lineage>
        <taxon>Bacteria</taxon>
        <taxon>Bacillati</taxon>
        <taxon>Actinomycetota</taxon>
        <taxon>Actinomycetes</taxon>
        <taxon>Mycobacteriales</taxon>
        <taxon>Nocardiaceae</taxon>
        <taxon>Rhodococcus</taxon>
    </lineage>
</organism>
<evidence type="ECO:0000256" key="1">
    <source>
        <dbReference type="SAM" id="MobiDB-lite"/>
    </source>
</evidence>
<dbReference type="EMBL" id="AP011115">
    <property type="protein sequence ID" value="BAH48491.1"/>
    <property type="molecule type" value="Genomic_DNA"/>
</dbReference>
<dbReference type="AlphaFoldDB" id="C1ASP2"/>
<accession>C1ASP2</accession>
<dbReference type="Pfam" id="PF19853">
    <property type="entry name" value="DUF6328"/>
    <property type="match status" value="1"/>
</dbReference>
<dbReference type="PATRIC" id="fig|632772.20.peg.283"/>
<evidence type="ECO:0000313" key="4">
    <source>
        <dbReference type="Proteomes" id="UP000002212"/>
    </source>
</evidence>
<dbReference type="InterPro" id="IPR046291">
    <property type="entry name" value="DUF6328"/>
</dbReference>
<feature type="transmembrane region" description="Helical" evidence="2">
    <location>
        <begin position="56"/>
        <end position="75"/>
    </location>
</feature>
<dbReference type="Proteomes" id="UP000002212">
    <property type="component" value="Chromosome"/>
</dbReference>
<feature type="transmembrane region" description="Helical" evidence="2">
    <location>
        <begin position="160"/>
        <end position="180"/>
    </location>
</feature>
<feature type="transmembrane region" description="Helical" evidence="2">
    <location>
        <begin position="130"/>
        <end position="154"/>
    </location>
</feature>
<dbReference type="KEGG" id="rop:ROP_02440"/>
<feature type="region of interest" description="Disordered" evidence="1">
    <location>
        <begin position="1"/>
        <end position="33"/>
    </location>
</feature>